<dbReference type="AlphaFoldDB" id="A0A9X7IN78"/>
<name>A0A9X7IN78_9MYCO</name>
<dbReference type="InterPro" id="IPR002145">
    <property type="entry name" value="CopG"/>
</dbReference>
<accession>A0A9X7IN78</accession>
<feature type="domain" description="Ribbon-helix-helix protein CopG" evidence="2">
    <location>
        <begin position="43"/>
        <end position="81"/>
    </location>
</feature>
<keyword evidence="4" id="KW-1185">Reference proteome</keyword>
<dbReference type="SUPFAM" id="SSF47598">
    <property type="entry name" value="Ribbon-helix-helix"/>
    <property type="match status" value="1"/>
</dbReference>
<evidence type="ECO:0000313" key="4">
    <source>
        <dbReference type="Proteomes" id="UP000237911"/>
    </source>
</evidence>
<evidence type="ECO:0000256" key="1">
    <source>
        <dbReference type="SAM" id="MobiDB-lite"/>
    </source>
</evidence>
<organism evidence="3 4">
    <name type="scientific">Mycolicibacter virginiensis</name>
    <dbReference type="NCBI Taxonomy" id="1795032"/>
    <lineage>
        <taxon>Bacteria</taxon>
        <taxon>Bacillati</taxon>
        <taxon>Actinomycetota</taxon>
        <taxon>Actinomycetes</taxon>
        <taxon>Mycobacteriales</taxon>
        <taxon>Mycobacteriaceae</taxon>
        <taxon>Mycolicibacter</taxon>
    </lineage>
</organism>
<proteinExistence type="predicted"/>
<dbReference type="InterPro" id="IPR010985">
    <property type="entry name" value="Ribbon_hlx_hlx"/>
</dbReference>
<comment type="caution">
    <text evidence="3">The sequence shown here is derived from an EMBL/GenBank/DDBJ whole genome shotgun (WGS) entry which is preliminary data.</text>
</comment>
<dbReference type="Pfam" id="PF01402">
    <property type="entry name" value="RHH_1"/>
    <property type="match status" value="1"/>
</dbReference>
<evidence type="ECO:0000313" key="3">
    <source>
        <dbReference type="EMBL" id="PQM52371.1"/>
    </source>
</evidence>
<reference evidence="3 4" key="1">
    <citation type="submission" date="2018-02" db="EMBL/GenBank/DDBJ databases">
        <title>Draft genome sequence of Mycobacterium virginiense isolated from mud of a swine farm in Japan.</title>
        <authorList>
            <person name="Ohya K."/>
        </authorList>
    </citation>
    <scope>NUCLEOTIDE SEQUENCE [LARGE SCALE GENOMIC DNA]</scope>
    <source>
        <strain evidence="3 4">GF75</strain>
    </source>
</reference>
<feature type="region of interest" description="Disordered" evidence="1">
    <location>
        <begin position="19"/>
        <end position="41"/>
    </location>
</feature>
<gene>
    <name evidence="3" type="ORF">C5U48_10220</name>
</gene>
<protein>
    <recommendedName>
        <fullName evidence="2">Ribbon-helix-helix protein CopG domain-containing protein</fullName>
    </recommendedName>
</protein>
<dbReference type="EMBL" id="PUEV01000049">
    <property type="protein sequence ID" value="PQM52371.1"/>
    <property type="molecule type" value="Genomic_DNA"/>
</dbReference>
<sequence length="85" mass="9800">MPERHGWFRSTVPRRFRPTPILSDNLIPGRKSLSDDDTHSPVVQARVPATLHAKLQALADRRHISLSKLLREAIHEFMERKENPA</sequence>
<dbReference type="Proteomes" id="UP000237911">
    <property type="component" value="Unassembled WGS sequence"/>
</dbReference>
<dbReference type="GO" id="GO:0006355">
    <property type="term" value="P:regulation of DNA-templated transcription"/>
    <property type="evidence" value="ECO:0007669"/>
    <property type="project" value="InterPro"/>
</dbReference>
<evidence type="ECO:0000259" key="2">
    <source>
        <dbReference type="Pfam" id="PF01402"/>
    </source>
</evidence>